<gene>
    <name evidence="1" type="ORF">M9H77_04092</name>
</gene>
<dbReference type="Proteomes" id="UP001060085">
    <property type="component" value="Linkage Group LG01"/>
</dbReference>
<evidence type="ECO:0000313" key="2">
    <source>
        <dbReference type="Proteomes" id="UP001060085"/>
    </source>
</evidence>
<keyword evidence="2" id="KW-1185">Reference proteome</keyword>
<protein>
    <submittedName>
        <fullName evidence="1">Uncharacterized protein</fullName>
    </submittedName>
</protein>
<name>A0ACC0CD41_CATRO</name>
<evidence type="ECO:0000313" key="1">
    <source>
        <dbReference type="EMBL" id="KAI5682864.1"/>
    </source>
</evidence>
<organism evidence="1 2">
    <name type="scientific">Catharanthus roseus</name>
    <name type="common">Madagascar periwinkle</name>
    <name type="synonym">Vinca rosea</name>
    <dbReference type="NCBI Taxonomy" id="4058"/>
    <lineage>
        <taxon>Eukaryota</taxon>
        <taxon>Viridiplantae</taxon>
        <taxon>Streptophyta</taxon>
        <taxon>Embryophyta</taxon>
        <taxon>Tracheophyta</taxon>
        <taxon>Spermatophyta</taxon>
        <taxon>Magnoliopsida</taxon>
        <taxon>eudicotyledons</taxon>
        <taxon>Gunneridae</taxon>
        <taxon>Pentapetalae</taxon>
        <taxon>asterids</taxon>
        <taxon>lamiids</taxon>
        <taxon>Gentianales</taxon>
        <taxon>Apocynaceae</taxon>
        <taxon>Rauvolfioideae</taxon>
        <taxon>Vinceae</taxon>
        <taxon>Catharanthinae</taxon>
        <taxon>Catharanthus</taxon>
    </lineage>
</organism>
<proteinExistence type="predicted"/>
<accession>A0ACC0CD41</accession>
<reference evidence="2" key="1">
    <citation type="journal article" date="2023" name="Nat. Plants">
        <title>Single-cell RNA sequencing provides a high-resolution roadmap for understanding the multicellular compartmentation of specialized metabolism.</title>
        <authorList>
            <person name="Sun S."/>
            <person name="Shen X."/>
            <person name="Li Y."/>
            <person name="Li Y."/>
            <person name="Wang S."/>
            <person name="Li R."/>
            <person name="Zhang H."/>
            <person name="Shen G."/>
            <person name="Guo B."/>
            <person name="Wei J."/>
            <person name="Xu J."/>
            <person name="St-Pierre B."/>
            <person name="Chen S."/>
            <person name="Sun C."/>
        </authorList>
    </citation>
    <scope>NUCLEOTIDE SEQUENCE [LARGE SCALE GENOMIC DNA]</scope>
</reference>
<sequence length="123" mass="13987">MTTYENWQSFVHDGRHNHAIGVYNHGHTQVAKLTEEQLILTEQFRKIHVPPLSFVFHVQYVIVGGCRDDSDRMSKHLYFSSAVSTGNEQDGSAHDSCMIITYRESGLMPVIEEVLSRGISYAM</sequence>
<comment type="caution">
    <text evidence="1">The sequence shown here is derived from an EMBL/GenBank/DDBJ whole genome shotgun (WGS) entry which is preliminary data.</text>
</comment>
<dbReference type="EMBL" id="CM044701">
    <property type="protein sequence ID" value="KAI5682864.1"/>
    <property type="molecule type" value="Genomic_DNA"/>
</dbReference>